<sequence>MKKRFLITVAAVAATLSPMVAHAQTRELQRDRQEVREEKRELNQAKRYGDRSDIREERGEYRDAKREYREDWRDYRQKNRNAFRGTRFNAPFRYRTFSDGVSIGSSYYAPRYRVSNYQNYRLPQPGRYQTYVRHYNDVLLVNTRTGRVVRAYRGFYW</sequence>
<name>A0A6I6LHU6_9SPHN</name>
<organism evidence="3 4">
    <name type="scientific">Sphingorhabdus lacus</name>
    <dbReference type="NCBI Taxonomy" id="392610"/>
    <lineage>
        <taxon>Bacteria</taxon>
        <taxon>Pseudomonadati</taxon>
        <taxon>Pseudomonadota</taxon>
        <taxon>Alphaproteobacteria</taxon>
        <taxon>Sphingomonadales</taxon>
        <taxon>Sphingomonadaceae</taxon>
        <taxon>Sphingorhabdus</taxon>
    </lineage>
</organism>
<keyword evidence="2" id="KW-0732">Signal</keyword>
<dbReference type="AlphaFoldDB" id="A0A6I6LHU6"/>
<evidence type="ECO:0008006" key="5">
    <source>
        <dbReference type="Google" id="ProtNLM"/>
    </source>
</evidence>
<evidence type="ECO:0000256" key="1">
    <source>
        <dbReference type="SAM" id="MobiDB-lite"/>
    </source>
</evidence>
<keyword evidence="4" id="KW-1185">Reference proteome</keyword>
<accession>A0A6I6LHU6</accession>
<evidence type="ECO:0000256" key="2">
    <source>
        <dbReference type="SAM" id="SignalP"/>
    </source>
</evidence>
<dbReference type="EMBL" id="CP035733">
    <property type="protein sequence ID" value="QGY81933.1"/>
    <property type="molecule type" value="Genomic_DNA"/>
</dbReference>
<feature type="chain" id="PRO_5026170776" description="RcnB family protein" evidence="2">
    <location>
        <begin position="24"/>
        <end position="157"/>
    </location>
</feature>
<evidence type="ECO:0000313" key="3">
    <source>
        <dbReference type="EMBL" id="QGY81933.1"/>
    </source>
</evidence>
<evidence type="ECO:0000313" key="4">
    <source>
        <dbReference type="Proteomes" id="UP000428803"/>
    </source>
</evidence>
<gene>
    <name evidence="3" type="ORF">EUU25_15700</name>
</gene>
<reference evidence="4" key="1">
    <citation type="submission" date="2019-01" db="EMBL/GenBank/DDBJ databases">
        <title>Sphingorhabdus lacus sp.nov., isolated from an oligotrophic freshwater lake.</title>
        <authorList>
            <person name="Park M."/>
        </authorList>
    </citation>
    <scope>NUCLEOTIDE SEQUENCE [LARGE SCALE GENOMIC DNA]</scope>
    <source>
        <strain evidence="4">IMCC1753</strain>
    </source>
</reference>
<dbReference type="Pfam" id="PF11776">
    <property type="entry name" value="RcnB"/>
    <property type="match status" value="1"/>
</dbReference>
<feature type="signal peptide" evidence="2">
    <location>
        <begin position="1"/>
        <end position="23"/>
    </location>
</feature>
<dbReference type="KEGG" id="slaa:EUU25_15700"/>
<dbReference type="Gene3D" id="3.10.450.160">
    <property type="entry name" value="inner membrane protein cigr"/>
    <property type="match status" value="1"/>
</dbReference>
<dbReference type="OrthoDB" id="7205329at2"/>
<dbReference type="Proteomes" id="UP000428803">
    <property type="component" value="Chromosome"/>
</dbReference>
<dbReference type="RefSeq" id="WP_158902637.1">
    <property type="nucleotide sequence ID" value="NZ_CP035733.1"/>
</dbReference>
<dbReference type="InterPro" id="IPR024572">
    <property type="entry name" value="RcnB"/>
</dbReference>
<protein>
    <recommendedName>
        <fullName evidence="5">RcnB family protein</fullName>
    </recommendedName>
</protein>
<proteinExistence type="predicted"/>
<feature type="region of interest" description="Disordered" evidence="1">
    <location>
        <begin position="24"/>
        <end position="60"/>
    </location>
</feature>